<evidence type="ECO:0000313" key="3">
    <source>
        <dbReference type="Proteomes" id="UP001601303"/>
    </source>
</evidence>
<reference evidence="2 3" key="1">
    <citation type="submission" date="2024-10" db="EMBL/GenBank/DDBJ databases">
        <title>The Natural Products Discovery Center: Release of the First 8490 Sequenced Strains for Exploring Actinobacteria Biosynthetic Diversity.</title>
        <authorList>
            <person name="Kalkreuter E."/>
            <person name="Kautsar S.A."/>
            <person name="Yang D."/>
            <person name="Bader C.D."/>
            <person name="Teijaro C.N."/>
            <person name="Fluegel L."/>
            <person name="Davis C.M."/>
            <person name="Simpson J.R."/>
            <person name="Lauterbach L."/>
            <person name="Steele A.D."/>
            <person name="Gui C."/>
            <person name="Meng S."/>
            <person name="Li G."/>
            <person name="Viehrig K."/>
            <person name="Ye F."/>
            <person name="Su P."/>
            <person name="Kiefer A.F."/>
            <person name="Nichols A."/>
            <person name="Cepeda A.J."/>
            <person name="Yan W."/>
            <person name="Fan B."/>
            <person name="Jiang Y."/>
            <person name="Adhikari A."/>
            <person name="Zheng C.-J."/>
            <person name="Schuster L."/>
            <person name="Cowan T.M."/>
            <person name="Smanski M.J."/>
            <person name="Chevrette M.G."/>
            <person name="De Carvalho L.P.S."/>
            <person name="Shen B."/>
        </authorList>
    </citation>
    <scope>NUCLEOTIDE SEQUENCE [LARGE SCALE GENOMIC DNA]</scope>
    <source>
        <strain evidence="2 3">NPDC006488</strain>
    </source>
</reference>
<name>A0ABW6M5F6_9ACTN</name>
<gene>
    <name evidence="2" type="primary">mhpB</name>
    <name evidence="2" type="ORF">ACFYNQ_22715</name>
</gene>
<dbReference type="EC" id="1.13.11.16" evidence="2"/>
<sequence>MPVRAVCMSHSPIMASSPAKPAFQSEIDAAFSAQREAAEEFDPELVVILGADHYTGFTYQVMPPFCVGAEAVAVDDEGGFPGRLRTDPDTASNLVGRLSARDVDAAISHSMTVDHGFSQVLTRLLGGLDRTPTLPIMVNTTARPQPRPRRARLLGTALGEILAADPRRVLVVGSGGLSHDPSPIFPQLADAEPPVRAYVAGHAGELDRPGWLQMVREKTTWAARMLADGNLEREIGINPAWDRAFVDRLSSEPVEWVDSLEIEDLTRDGGSGAVELLIWIAVVAAAQAADCAPAIVDLCVSTPQYGIGLGVLHADPAVAA</sequence>
<dbReference type="Proteomes" id="UP001601303">
    <property type="component" value="Unassembled WGS sequence"/>
</dbReference>
<evidence type="ECO:0000313" key="2">
    <source>
        <dbReference type="EMBL" id="MFE9601366.1"/>
    </source>
</evidence>
<feature type="domain" description="Extradiol ring-cleavage dioxygenase class III enzyme subunit B" evidence="1">
    <location>
        <begin position="5"/>
        <end position="288"/>
    </location>
</feature>
<proteinExistence type="predicted"/>
<evidence type="ECO:0000259" key="1">
    <source>
        <dbReference type="Pfam" id="PF02900"/>
    </source>
</evidence>
<protein>
    <submittedName>
        <fullName evidence="2">3-carboxyethylcatechol 2,3-dioxygenase</fullName>
        <ecNumber evidence="2">1.13.11.16</ecNumber>
    </submittedName>
</protein>
<keyword evidence="3" id="KW-1185">Reference proteome</keyword>
<dbReference type="InterPro" id="IPR004183">
    <property type="entry name" value="Xdiol_dOase_suB"/>
</dbReference>
<comment type="caution">
    <text evidence="2">The sequence shown here is derived from an EMBL/GenBank/DDBJ whole genome shotgun (WGS) entry which is preliminary data.</text>
</comment>
<dbReference type="RefSeq" id="WP_388108524.1">
    <property type="nucleotide sequence ID" value="NZ_JBIAHM010000008.1"/>
</dbReference>
<dbReference type="EMBL" id="JBIAHM010000008">
    <property type="protein sequence ID" value="MFE9601366.1"/>
    <property type="molecule type" value="Genomic_DNA"/>
</dbReference>
<keyword evidence="2" id="KW-0560">Oxidoreductase</keyword>
<dbReference type="SUPFAM" id="SSF53213">
    <property type="entry name" value="LigB-like"/>
    <property type="match status" value="1"/>
</dbReference>
<dbReference type="Gene3D" id="3.40.830.10">
    <property type="entry name" value="LigB-like"/>
    <property type="match status" value="1"/>
</dbReference>
<accession>A0ABW6M5F6</accession>
<dbReference type="Pfam" id="PF02900">
    <property type="entry name" value="LigB"/>
    <property type="match status" value="1"/>
</dbReference>
<organism evidence="2 3">
    <name type="scientific">Streptomyces hokutonensis</name>
    <dbReference type="NCBI Taxonomy" id="1306990"/>
    <lineage>
        <taxon>Bacteria</taxon>
        <taxon>Bacillati</taxon>
        <taxon>Actinomycetota</taxon>
        <taxon>Actinomycetes</taxon>
        <taxon>Kitasatosporales</taxon>
        <taxon>Streptomycetaceae</taxon>
        <taxon>Streptomyces</taxon>
    </lineage>
</organism>
<dbReference type="GO" id="GO:0047070">
    <property type="term" value="F:3-carboxyethylcatechol 2,3-dioxygenase activity"/>
    <property type="evidence" value="ECO:0007669"/>
    <property type="project" value="UniProtKB-EC"/>
</dbReference>